<feature type="transmembrane region" description="Helical" evidence="1">
    <location>
        <begin position="340"/>
        <end position="367"/>
    </location>
</feature>
<feature type="transmembrane region" description="Helical" evidence="1">
    <location>
        <begin position="288"/>
        <end position="306"/>
    </location>
</feature>
<proteinExistence type="predicted"/>
<name>A0A9Q4KSR4_9EURY</name>
<dbReference type="AlphaFoldDB" id="A0A9Q4KSR4"/>
<organism evidence="2 3">
    <name type="scientific">Methanogenium marinum</name>
    <dbReference type="NCBI Taxonomy" id="348610"/>
    <lineage>
        <taxon>Archaea</taxon>
        <taxon>Methanobacteriati</taxon>
        <taxon>Methanobacteriota</taxon>
        <taxon>Stenosarchaea group</taxon>
        <taxon>Methanomicrobia</taxon>
        <taxon>Methanomicrobiales</taxon>
        <taxon>Methanomicrobiaceae</taxon>
        <taxon>Methanogenium</taxon>
    </lineage>
</organism>
<dbReference type="GO" id="GO:0015098">
    <property type="term" value="F:molybdate ion transmembrane transporter activity"/>
    <property type="evidence" value="ECO:0007669"/>
    <property type="project" value="InterPro"/>
</dbReference>
<dbReference type="InterPro" id="IPR031563">
    <property type="entry name" value="MOT1/MOT2"/>
</dbReference>
<keyword evidence="1" id="KW-0812">Transmembrane</keyword>
<sequence length="393" mass="42026">MDLLTHHPYNKDKLPKPAFTLREAAGSVGDFGTILPIIFGVALVSDMNISNILFFFGLWFIISGYYYRLPVPIEPMKAVGAVVIAGSLTHDIIAASGIIIGIFFLLAGVMRWMEALKKYIPKNVIRGVQAALALLLLRSAFGFATGDIIPFAVATLIIALFWVGAKYTRLPDVSALIVVFGGVGAGILITGMPEFVLPALPTFYLPPPEVFSPAFTDLVLPQIPLTITNAILATSLLTIDLFRHEIKPDRLSATIGVMNLVTVPFGGFPMCHGAGGMAGQYRFGARTGGANIIAGVILLAFAFFFASASVLSIIPTGIFGALLLFVAIELGIHATKTDSLAVTGIMAVVSFAGNITIAFIVGMILAWGRIWYLRKKGLETDTEKSSVSEETEE</sequence>
<keyword evidence="1" id="KW-1133">Transmembrane helix</keyword>
<keyword evidence="1" id="KW-0472">Membrane</keyword>
<dbReference type="Pfam" id="PF16983">
    <property type="entry name" value="MFS_MOT1"/>
    <property type="match status" value="2"/>
</dbReference>
<keyword evidence="3" id="KW-1185">Reference proteome</keyword>
<feature type="transmembrane region" description="Helical" evidence="1">
    <location>
        <begin position="177"/>
        <end position="199"/>
    </location>
</feature>
<dbReference type="PANTHER" id="PTHR31970">
    <property type="match status" value="1"/>
</dbReference>
<dbReference type="RefSeq" id="WP_274924623.1">
    <property type="nucleotide sequence ID" value="NZ_JAKELO010000002.1"/>
</dbReference>
<dbReference type="EMBL" id="JAKELO010000002">
    <property type="protein sequence ID" value="MDE4907984.1"/>
    <property type="molecule type" value="Genomic_DNA"/>
</dbReference>
<protein>
    <submittedName>
        <fullName evidence="2">Sulfate/molybdate transporter</fullName>
    </submittedName>
</protein>
<evidence type="ECO:0000313" key="3">
    <source>
        <dbReference type="Proteomes" id="UP001143747"/>
    </source>
</evidence>
<feature type="transmembrane region" description="Helical" evidence="1">
    <location>
        <begin position="92"/>
        <end position="112"/>
    </location>
</feature>
<feature type="transmembrane region" description="Helical" evidence="1">
    <location>
        <begin position="219"/>
        <end position="239"/>
    </location>
</feature>
<feature type="transmembrane region" description="Helical" evidence="1">
    <location>
        <begin position="251"/>
        <end position="268"/>
    </location>
</feature>
<comment type="caution">
    <text evidence="2">The sequence shown here is derived from an EMBL/GenBank/DDBJ whole genome shotgun (WGS) entry which is preliminary data.</text>
</comment>
<feature type="transmembrane region" description="Helical" evidence="1">
    <location>
        <begin position="51"/>
        <end position="67"/>
    </location>
</feature>
<feature type="transmembrane region" description="Helical" evidence="1">
    <location>
        <begin position="148"/>
        <end position="165"/>
    </location>
</feature>
<evidence type="ECO:0000256" key="1">
    <source>
        <dbReference type="SAM" id="Phobius"/>
    </source>
</evidence>
<accession>A0A9Q4KSR4</accession>
<evidence type="ECO:0000313" key="2">
    <source>
        <dbReference type="EMBL" id="MDE4907984.1"/>
    </source>
</evidence>
<reference evidence="2" key="1">
    <citation type="submission" date="2022-01" db="EMBL/GenBank/DDBJ databases">
        <title>Draft genome of Methanogenium marinum DSM 15558.</title>
        <authorList>
            <person name="Chen S.-C."/>
            <person name="You Y.-T."/>
        </authorList>
    </citation>
    <scope>NUCLEOTIDE SEQUENCE</scope>
    <source>
        <strain evidence="2">DSM 15558</strain>
    </source>
</reference>
<feature type="transmembrane region" description="Helical" evidence="1">
    <location>
        <begin position="313"/>
        <end position="334"/>
    </location>
</feature>
<dbReference type="PANTHER" id="PTHR31970:SF9">
    <property type="entry name" value="MOLYBDATE TRANSPORTER 2"/>
    <property type="match status" value="1"/>
</dbReference>
<gene>
    <name evidence="2" type="ORF">L0665_05095</name>
</gene>
<dbReference type="Proteomes" id="UP001143747">
    <property type="component" value="Unassembled WGS sequence"/>
</dbReference>